<protein>
    <submittedName>
        <fullName evidence="5">Multidrug resistance-associated 4-like</fullName>
    </submittedName>
</protein>
<dbReference type="GO" id="GO:0016887">
    <property type="term" value="F:ATP hydrolysis activity"/>
    <property type="evidence" value="ECO:0007669"/>
    <property type="project" value="InterPro"/>
</dbReference>
<dbReference type="Proteomes" id="UP001152795">
    <property type="component" value="Unassembled WGS sequence"/>
</dbReference>
<gene>
    <name evidence="5" type="ORF">PACLA_8A031207</name>
</gene>
<dbReference type="Pfam" id="PF00005">
    <property type="entry name" value="ABC_tran"/>
    <property type="match status" value="1"/>
</dbReference>
<dbReference type="OrthoDB" id="6500128at2759"/>
<evidence type="ECO:0000256" key="4">
    <source>
        <dbReference type="ARBA" id="ARBA00022840"/>
    </source>
</evidence>
<dbReference type="Gene3D" id="3.40.50.300">
    <property type="entry name" value="P-loop containing nucleotide triphosphate hydrolases"/>
    <property type="match status" value="1"/>
</dbReference>
<comment type="caution">
    <text evidence="5">The sequence shown here is derived from an EMBL/GenBank/DDBJ whole genome shotgun (WGS) entry which is preliminary data.</text>
</comment>
<evidence type="ECO:0000313" key="6">
    <source>
        <dbReference type="Proteomes" id="UP001152795"/>
    </source>
</evidence>
<dbReference type="AlphaFoldDB" id="A0A6S7IA21"/>
<comment type="similarity">
    <text evidence="2">Belongs to the ABC transporter superfamily. ABCC family. Conjugate transporter (TC 3.A.1.208) subfamily.</text>
</comment>
<proteinExistence type="inferred from homology"/>
<name>A0A6S7IA21_PARCT</name>
<comment type="subcellular location">
    <subcellularLocation>
        <location evidence="1">Membrane</location>
        <topology evidence="1">Multi-pass membrane protein</topology>
    </subcellularLocation>
</comment>
<evidence type="ECO:0000256" key="2">
    <source>
        <dbReference type="ARBA" id="ARBA00009726"/>
    </source>
</evidence>
<accession>A0A6S7IA21</accession>
<dbReference type="InterPro" id="IPR050173">
    <property type="entry name" value="ABC_transporter_C-like"/>
</dbReference>
<dbReference type="PANTHER" id="PTHR24223:SF456">
    <property type="entry name" value="MULTIDRUG RESISTANCE-ASSOCIATED PROTEIN LETHAL(2)03659"/>
    <property type="match status" value="1"/>
</dbReference>
<dbReference type="PANTHER" id="PTHR24223">
    <property type="entry name" value="ATP-BINDING CASSETTE SUB-FAMILY C"/>
    <property type="match status" value="1"/>
</dbReference>
<keyword evidence="4" id="KW-0067">ATP-binding</keyword>
<dbReference type="GO" id="GO:0042626">
    <property type="term" value="F:ATPase-coupled transmembrane transporter activity"/>
    <property type="evidence" value="ECO:0007669"/>
    <property type="project" value="TreeGrafter"/>
</dbReference>
<dbReference type="InterPro" id="IPR027417">
    <property type="entry name" value="P-loop_NTPase"/>
</dbReference>
<dbReference type="SUPFAM" id="SSF52540">
    <property type="entry name" value="P-loop containing nucleoside triphosphate hydrolases"/>
    <property type="match status" value="1"/>
</dbReference>
<dbReference type="GO" id="GO:0016020">
    <property type="term" value="C:membrane"/>
    <property type="evidence" value="ECO:0007669"/>
    <property type="project" value="UniProtKB-SubCell"/>
</dbReference>
<dbReference type="EMBL" id="CACRXK020007667">
    <property type="protein sequence ID" value="CAB4012870.1"/>
    <property type="molecule type" value="Genomic_DNA"/>
</dbReference>
<reference evidence="5" key="1">
    <citation type="submission" date="2020-04" db="EMBL/GenBank/DDBJ databases">
        <authorList>
            <person name="Alioto T."/>
            <person name="Alioto T."/>
            <person name="Gomez Garrido J."/>
        </authorList>
    </citation>
    <scope>NUCLEOTIDE SEQUENCE</scope>
    <source>
        <strain evidence="5">A484AB</strain>
    </source>
</reference>
<organism evidence="5 6">
    <name type="scientific">Paramuricea clavata</name>
    <name type="common">Red gorgonian</name>
    <name type="synonym">Violescent sea-whip</name>
    <dbReference type="NCBI Taxonomy" id="317549"/>
    <lineage>
        <taxon>Eukaryota</taxon>
        <taxon>Metazoa</taxon>
        <taxon>Cnidaria</taxon>
        <taxon>Anthozoa</taxon>
        <taxon>Octocorallia</taxon>
        <taxon>Malacalcyonacea</taxon>
        <taxon>Plexauridae</taxon>
        <taxon>Paramuricea</taxon>
    </lineage>
</organism>
<keyword evidence="6" id="KW-1185">Reference proteome</keyword>
<evidence type="ECO:0000256" key="1">
    <source>
        <dbReference type="ARBA" id="ARBA00004141"/>
    </source>
</evidence>
<evidence type="ECO:0000256" key="3">
    <source>
        <dbReference type="ARBA" id="ARBA00022741"/>
    </source>
</evidence>
<sequence>MTSAERILAYTEIKPEKGHEINEQPRKEWPDLGKIKFKNVSLRYYENGPKALKDLSFQINPCEKICVAGRTGAGKSSLIAALMRIGEIEGNIIIDNADIQYLNLQSTRQRISVISQSPELFNGSIRENLNPTGEFDDTEIWKVLDQMQMKFSCSKFTRKA</sequence>
<evidence type="ECO:0000313" key="5">
    <source>
        <dbReference type="EMBL" id="CAB4012870.1"/>
    </source>
</evidence>
<dbReference type="InterPro" id="IPR003439">
    <property type="entry name" value="ABC_transporter-like_ATP-bd"/>
</dbReference>
<keyword evidence="3" id="KW-0547">Nucleotide-binding</keyword>
<dbReference type="GO" id="GO:0005524">
    <property type="term" value="F:ATP binding"/>
    <property type="evidence" value="ECO:0007669"/>
    <property type="project" value="UniProtKB-KW"/>
</dbReference>